<gene>
    <name evidence="2" type="ORF">SLS62_001855</name>
</gene>
<sequence>MYFTSILASTLLAVASAATIQRQQQAPNIAARDFNGGTCTFEMEQFKAADQDLGHFAGQSLDGAGEHVGSFDLEFDGGGYPVVIRSFPEFFLLVKEDHDDLAPIQYQYLAQKWTSDDAEQCTQTEYSGQSRNISCTFEC</sequence>
<feature type="signal peptide" evidence="1">
    <location>
        <begin position="1"/>
        <end position="17"/>
    </location>
</feature>
<keyword evidence="3" id="KW-1185">Reference proteome</keyword>
<dbReference type="EMBL" id="JAKJXP020000008">
    <property type="protein sequence ID" value="KAK7756259.1"/>
    <property type="molecule type" value="Genomic_DNA"/>
</dbReference>
<comment type="caution">
    <text evidence="2">The sequence shown here is derived from an EMBL/GenBank/DDBJ whole genome shotgun (WGS) entry which is preliminary data.</text>
</comment>
<accession>A0AAN9YVT5</accession>
<feature type="chain" id="PRO_5042934890" evidence="1">
    <location>
        <begin position="18"/>
        <end position="139"/>
    </location>
</feature>
<evidence type="ECO:0000256" key="1">
    <source>
        <dbReference type="SAM" id="SignalP"/>
    </source>
</evidence>
<proteinExistence type="predicted"/>
<dbReference type="AlphaFoldDB" id="A0AAN9YVT5"/>
<protein>
    <submittedName>
        <fullName evidence="2">Uncharacterized protein</fullName>
    </submittedName>
</protein>
<organism evidence="2 3">
    <name type="scientific">Diatrype stigma</name>
    <dbReference type="NCBI Taxonomy" id="117547"/>
    <lineage>
        <taxon>Eukaryota</taxon>
        <taxon>Fungi</taxon>
        <taxon>Dikarya</taxon>
        <taxon>Ascomycota</taxon>
        <taxon>Pezizomycotina</taxon>
        <taxon>Sordariomycetes</taxon>
        <taxon>Xylariomycetidae</taxon>
        <taxon>Xylariales</taxon>
        <taxon>Diatrypaceae</taxon>
        <taxon>Diatrype</taxon>
    </lineage>
</organism>
<evidence type="ECO:0000313" key="3">
    <source>
        <dbReference type="Proteomes" id="UP001320420"/>
    </source>
</evidence>
<evidence type="ECO:0000313" key="2">
    <source>
        <dbReference type="EMBL" id="KAK7756259.1"/>
    </source>
</evidence>
<dbReference type="Proteomes" id="UP001320420">
    <property type="component" value="Unassembled WGS sequence"/>
</dbReference>
<keyword evidence="1" id="KW-0732">Signal</keyword>
<name>A0AAN9YVT5_9PEZI</name>
<reference evidence="2 3" key="1">
    <citation type="submission" date="2024-02" db="EMBL/GenBank/DDBJ databases">
        <title>De novo assembly and annotation of 12 fungi associated with fruit tree decline syndrome in Ontario, Canada.</title>
        <authorList>
            <person name="Sulman M."/>
            <person name="Ellouze W."/>
            <person name="Ilyukhin E."/>
        </authorList>
    </citation>
    <scope>NUCLEOTIDE SEQUENCE [LARGE SCALE GENOMIC DNA]</scope>
    <source>
        <strain evidence="2 3">M11/M66-122</strain>
    </source>
</reference>